<reference evidence="8 9" key="1">
    <citation type="submission" date="2019-10" db="EMBL/GenBank/DDBJ databases">
        <authorList>
            <person name="Palmer J.M."/>
        </authorList>
    </citation>
    <scope>NUCLEOTIDE SEQUENCE [LARGE SCALE GENOMIC DNA]</scope>
    <source>
        <strain evidence="8 9">TWF696</strain>
    </source>
</reference>
<proteinExistence type="inferred from homology"/>
<comment type="similarity">
    <text evidence="2">Belongs to the TMEM19 family.</text>
</comment>
<evidence type="ECO:0000256" key="4">
    <source>
        <dbReference type="ARBA" id="ARBA00022989"/>
    </source>
</evidence>
<name>A0AAV9UI80_9PEZI</name>
<feature type="region of interest" description="Disordered" evidence="6">
    <location>
        <begin position="263"/>
        <end position="285"/>
    </location>
</feature>
<evidence type="ECO:0000256" key="7">
    <source>
        <dbReference type="SAM" id="Phobius"/>
    </source>
</evidence>
<dbReference type="Proteomes" id="UP001375240">
    <property type="component" value="Unassembled WGS sequence"/>
</dbReference>
<feature type="compositionally biased region" description="Basic and acidic residues" evidence="6">
    <location>
        <begin position="275"/>
        <end position="285"/>
    </location>
</feature>
<dbReference type="EMBL" id="JAVHNQ010000008">
    <property type="protein sequence ID" value="KAK6340766.1"/>
    <property type="molecule type" value="Genomic_DNA"/>
</dbReference>
<comment type="subcellular location">
    <subcellularLocation>
        <location evidence="1">Membrane</location>
        <topology evidence="1">Multi-pass membrane protein</topology>
    </subcellularLocation>
</comment>
<organism evidence="8 9">
    <name type="scientific">Orbilia brochopaga</name>
    <dbReference type="NCBI Taxonomy" id="3140254"/>
    <lineage>
        <taxon>Eukaryota</taxon>
        <taxon>Fungi</taxon>
        <taxon>Dikarya</taxon>
        <taxon>Ascomycota</taxon>
        <taxon>Pezizomycotina</taxon>
        <taxon>Orbiliomycetes</taxon>
        <taxon>Orbiliales</taxon>
        <taxon>Orbiliaceae</taxon>
        <taxon>Orbilia</taxon>
    </lineage>
</organism>
<feature type="transmembrane region" description="Helical" evidence="7">
    <location>
        <begin position="300"/>
        <end position="319"/>
    </location>
</feature>
<comment type="caution">
    <text evidence="8">The sequence shown here is derived from an EMBL/GenBank/DDBJ whole genome shotgun (WGS) entry which is preliminary data.</text>
</comment>
<feature type="transmembrane region" description="Helical" evidence="7">
    <location>
        <begin position="90"/>
        <end position="108"/>
    </location>
</feature>
<evidence type="ECO:0000256" key="3">
    <source>
        <dbReference type="ARBA" id="ARBA00022692"/>
    </source>
</evidence>
<feature type="transmembrane region" description="Helical" evidence="7">
    <location>
        <begin position="29"/>
        <end position="56"/>
    </location>
</feature>
<feature type="transmembrane region" description="Helical" evidence="7">
    <location>
        <begin position="212"/>
        <end position="232"/>
    </location>
</feature>
<dbReference type="AlphaFoldDB" id="A0AAV9UI80"/>
<feature type="transmembrane region" description="Helical" evidence="7">
    <location>
        <begin position="179"/>
        <end position="200"/>
    </location>
</feature>
<accession>A0AAV9UI80</accession>
<sequence length="322" mass="33708">MHPIFSGSLIFYACYRAHSHQSLTPAGIAAALVTGVVHAIHPFSTLTICLLFGFYFAGNSATKHKHAIKERLTVSSTGSGSSKTRTHVQVFANSICASVLILAHYAAVYDDIKAGRPVAFSLTAGRWQDALMVGVMTQYAAVLSDTLSSELGILSTSPPRLIYNPARVVPPGTNGGVTLAGFLAGTAGSIFIALISIFATPFAATLDSMFKVHLGVVVVAAGVVGTLLDSLLGATMQASVVDGRAGKIVESPGGEKVLVKSPSWQEGGARRRTHEKKEEAEERGPSRRVLVGRDLLSNNAVNVVMAAAMAAAGVAWGLWHTV</sequence>
<protein>
    <recommendedName>
        <fullName evidence="10">Transmembrane protein 19</fullName>
    </recommendedName>
</protein>
<dbReference type="GO" id="GO:0016020">
    <property type="term" value="C:membrane"/>
    <property type="evidence" value="ECO:0007669"/>
    <property type="project" value="UniProtKB-SubCell"/>
</dbReference>
<keyword evidence="3 7" id="KW-0812">Transmembrane</keyword>
<keyword evidence="5 7" id="KW-0472">Membrane</keyword>
<dbReference type="InterPro" id="IPR002794">
    <property type="entry name" value="DUF92_TMEM19"/>
</dbReference>
<evidence type="ECO:0000256" key="1">
    <source>
        <dbReference type="ARBA" id="ARBA00004141"/>
    </source>
</evidence>
<evidence type="ECO:0000256" key="6">
    <source>
        <dbReference type="SAM" id="MobiDB-lite"/>
    </source>
</evidence>
<dbReference type="PANTHER" id="PTHR13353">
    <property type="entry name" value="TRANSMEMBRANE PROTEIN 19"/>
    <property type="match status" value="1"/>
</dbReference>
<keyword evidence="9" id="KW-1185">Reference proteome</keyword>
<dbReference type="PANTHER" id="PTHR13353:SF5">
    <property type="entry name" value="TRANSMEMBRANE PROTEIN 19"/>
    <property type="match status" value="1"/>
</dbReference>
<gene>
    <name evidence="8" type="ORF">TWF696_009086</name>
</gene>
<evidence type="ECO:0000313" key="8">
    <source>
        <dbReference type="EMBL" id="KAK6340766.1"/>
    </source>
</evidence>
<evidence type="ECO:0000313" key="9">
    <source>
        <dbReference type="Proteomes" id="UP001375240"/>
    </source>
</evidence>
<keyword evidence="4 7" id="KW-1133">Transmembrane helix</keyword>
<evidence type="ECO:0000256" key="2">
    <source>
        <dbReference type="ARBA" id="ARBA00009012"/>
    </source>
</evidence>
<evidence type="ECO:0000256" key="5">
    <source>
        <dbReference type="ARBA" id="ARBA00023136"/>
    </source>
</evidence>
<dbReference type="Pfam" id="PF01940">
    <property type="entry name" value="DUF92"/>
    <property type="match status" value="1"/>
</dbReference>
<evidence type="ECO:0008006" key="10">
    <source>
        <dbReference type="Google" id="ProtNLM"/>
    </source>
</evidence>